<dbReference type="EMBL" id="JBEUSY010000152">
    <property type="protein sequence ID" value="KAL1243960.1"/>
    <property type="molecule type" value="Genomic_DNA"/>
</dbReference>
<protein>
    <submittedName>
        <fullName evidence="1">Mediator of RNA polymerase II transcription subunit</fullName>
    </submittedName>
</protein>
<sequence>MKIIILKETKANINSSSEKFIFMLSFDCSYVNFPHSVRALKNSPKLRLRTRVQLQWKWIWSDWKCTFASFGNYVQSSNVDNKLPCRVAATRSTAEKSVRIQ</sequence>
<accession>A0ABR3KV13</accession>
<dbReference type="Proteomes" id="UP001558632">
    <property type="component" value="Unassembled WGS sequence"/>
</dbReference>
<proteinExistence type="predicted"/>
<name>A0ABR3KV13_TRISP</name>
<gene>
    <name evidence="1" type="ORF">TSPI_10028</name>
</gene>
<keyword evidence="2" id="KW-1185">Reference proteome</keyword>
<evidence type="ECO:0000313" key="1">
    <source>
        <dbReference type="EMBL" id="KAL1243960.1"/>
    </source>
</evidence>
<reference evidence="1 2" key="1">
    <citation type="submission" date="2024-07" db="EMBL/GenBank/DDBJ databases">
        <title>Enhanced genomic and transcriptomic resources for Trichinella pseudospiralis and T. spiralis underpin the discovery of pronounced molecular differences between stages and species.</title>
        <authorList>
            <person name="Pasi K.K."/>
            <person name="La Rosa G."/>
            <person name="Gomez-Morales M.A."/>
            <person name="Tosini F."/>
            <person name="Sumanam S."/>
            <person name="Young N.D."/>
            <person name="Chang B.C."/>
            <person name="Robin G.B."/>
        </authorList>
    </citation>
    <scope>NUCLEOTIDE SEQUENCE [LARGE SCALE GENOMIC DNA]</scope>
    <source>
        <strain evidence="1">ISS534</strain>
    </source>
</reference>
<organism evidence="1 2">
    <name type="scientific">Trichinella spiralis</name>
    <name type="common">Trichina worm</name>
    <dbReference type="NCBI Taxonomy" id="6334"/>
    <lineage>
        <taxon>Eukaryota</taxon>
        <taxon>Metazoa</taxon>
        <taxon>Ecdysozoa</taxon>
        <taxon>Nematoda</taxon>
        <taxon>Enoplea</taxon>
        <taxon>Dorylaimia</taxon>
        <taxon>Trichinellida</taxon>
        <taxon>Trichinellidae</taxon>
        <taxon>Trichinella</taxon>
    </lineage>
</organism>
<comment type="caution">
    <text evidence="1">The sequence shown here is derived from an EMBL/GenBank/DDBJ whole genome shotgun (WGS) entry which is preliminary data.</text>
</comment>
<evidence type="ECO:0000313" key="2">
    <source>
        <dbReference type="Proteomes" id="UP001558632"/>
    </source>
</evidence>